<dbReference type="SUPFAM" id="SSF46767">
    <property type="entry name" value="Methylated DNA-protein cysteine methyltransferase, C-terminal domain"/>
    <property type="match status" value="1"/>
</dbReference>
<dbReference type="PROSITE" id="PS01124">
    <property type="entry name" value="HTH_ARAC_FAMILY_2"/>
    <property type="match status" value="1"/>
</dbReference>
<proteinExistence type="predicted"/>
<dbReference type="SUPFAM" id="SSF53155">
    <property type="entry name" value="Methylated DNA-protein cysteine methyltransferase domain"/>
    <property type="match status" value="1"/>
</dbReference>
<dbReference type="RefSeq" id="WP_170022344.1">
    <property type="nucleotide sequence ID" value="NZ_JABCSC020000003.1"/>
</dbReference>
<feature type="domain" description="HTH araC/xylS-type" evidence="9">
    <location>
        <begin position="21"/>
        <end position="118"/>
    </location>
</feature>
<dbReference type="InterPro" id="IPR018060">
    <property type="entry name" value="HTH_AraC"/>
</dbReference>
<dbReference type="Gene3D" id="3.30.160.70">
    <property type="entry name" value="Methylated DNA-protein cysteine methyltransferase domain"/>
    <property type="match status" value="1"/>
</dbReference>
<evidence type="ECO:0000256" key="3">
    <source>
        <dbReference type="ARBA" id="ARBA00022679"/>
    </source>
</evidence>
<dbReference type="EC" id="2.1.1.63" evidence="10"/>
<dbReference type="GO" id="GO:0003908">
    <property type="term" value="F:methylated-DNA-[protein]-cysteine S-methyltransferase activity"/>
    <property type="evidence" value="ECO:0007669"/>
    <property type="project" value="UniProtKB-EC"/>
</dbReference>
<keyword evidence="2 10" id="KW-0489">Methyltransferase</keyword>
<keyword evidence="6" id="KW-0804">Transcription</keyword>
<dbReference type="Gene3D" id="1.10.10.10">
    <property type="entry name" value="Winged helix-like DNA-binding domain superfamily/Winged helix DNA-binding domain"/>
    <property type="match status" value="1"/>
</dbReference>
<name>A0ABX2IHM0_9RHOO</name>
<evidence type="ECO:0000313" key="11">
    <source>
        <dbReference type="Proteomes" id="UP000778523"/>
    </source>
</evidence>
<dbReference type="InterPro" id="IPR036631">
    <property type="entry name" value="MGMT_N_sf"/>
</dbReference>
<dbReference type="SMART" id="SM00342">
    <property type="entry name" value="HTH_ARAC"/>
    <property type="match status" value="1"/>
</dbReference>
<evidence type="ECO:0000256" key="2">
    <source>
        <dbReference type="ARBA" id="ARBA00022603"/>
    </source>
</evidence>
<dbReference type="Gene3D" id="1.10.10.60">
    <property type="entry name" value="Homeodomain-like"/>
    <property type="match status" value="1"/>
</dbReference>
<evidence type="ECO:0000256" key="7">
    <source>
        <dbReference type="ARBA" id="ARBA00023204"/>
    </source>
</evidence>
<evidence type="ECO:0000256" key="6">
    <source>
        <dbReference type="ARBA" id="ARBA00023163"/>
    </source>
</evidence>
<dbReference type="PANTHER" id="PTHR10815:SF13">
    <property type="entry name" value="METHYLATED-DNA--PROTEIN-CYSTEINE METHYLTRANSFERASE"/>
    <property type="match status" value="1"/>
</dbReference>
<evidence type="ECO:0000256" key="1">
    <source>
        <dbReference type="ARBA" id="ARBA00001286"/>
    </source>
</evidence>
<dbReference type="InterPro" id="IPR036388">
    <property type="entry name" value="WH-like_DNA-bd_sf"/>
</dbReference>
<evidence type="ECO:0000256" key="8">
    <source>
        <dbReference type="ARBA" id="ARBA00049348"/>
    </source>
</evidence>
<comment type="catalytic activity">
    <reaction evidence="8">
        <text>a 6-O-methyl-2'-deoxyguanosine in DNA + L-cysteinyl-[protein] = S-methyl-L-cysteinyl-[protein] + a 2'-deoxyguanosine in DNA</text>
        <dbReference type="Rhea" id="RHEA:24000"/>
        <dbReference type="Rhea" id="RHEA-COMP:10131"/>
        <dbReference type="Rhea" id="RHEA-COMP:10132"/>
        <dbReference type="Rhea" id="RHEA-COMP:11367"/>
        <dbReference type="Rhea" id="RHEA-COMP:11368"/>
        <dbReference type="ChEBI" id="CHEBI:29950"/>
        <dbReference type="ChEBI" id="CHEBI:82612"/>
        <dbReference type="ChEBI" id="CHEBI:85445"/>
        <dbReference type="ChEBI" id="CHEBI:85448"/>
        <dbReference type="EC" id="2.1.1.63"/>
    </reaction>
</comment>
<keyword evidence="7" id="KW-0234">DNA repair</keyword>
<accession>A0ABX2IHM0</accession>
<dbReference type="InterPro" id="IPR036217">
    <property type="entry name" value="MethylDNA_cys_MeTrfase_DNAb"/>
</dbReference>
<comment type="catalytic activity">
    <reaction evidence="1">
        <text>a 4-O-methyl-thymidine in DNA + L-cysteinyl-[protein] = a thymidine in DNA + S-methyl-L-cysteinyl-[protein]</text>
        <dbReference type="Rhea" id="RHEA:53428"/>
        <dbReference type="Rhea" id="RHEA-COMP:10131"/>
        <dbReference type="Rhea" id="RHEA-COMP:10132"/>
        <dbReference type="Rhea" id="RHEA-COMP:13555"/>
        <dbReference type="Rhea" id="RHEA-COMP:13556"/>
        <dbReference type="ChEBI" id="CHEBI:29950"/>
        <dbReference type="ChEBI" id="CHEBI:82612"/>
        <dbReference type="ChEBI" id="CHEBI:137386"/>
        <dbReference type="ChEBI" id="CHEBI:137387"/>
        <dbReference type="EC" id="2.1.1.63"/>
    </reaction>
</comment>
<keyword evidence="4" id="KW-0227">DNA damage</keyword>
<dbReference type="SUPFAM" id="SSF46689">
    <property type="entry name" value="Homeodomain-like"/>
    <property type="match status" value="1"/>
</dbReference>
<dbReference type="InterPro" id="IPR009057">
    <property type="entry name" value="Homeodomain-like_sf"/>
</dbReference>
<dbReference type="CDD" id="cd06445">
    <property type="entry name" value="ATase"/>
    <property type="match status" value="1"/>
</dbReference>
<keyword evidence="5" id="KW-0805">Transcription regulation</keyword>
<evidence type="ECO:0000313" key="10">
    <source>
        <dbReference type="EMBL" id="NSL55982.1"/>
    </source>
</evidence>
<dbReference type="Pfam" id="PF12833">
    <property type="entry name" value="HTH_18"/>
    <property type="match status" value="1"/>
</dbReference>
<gene>
    <name evidence="10" type="ORF">HJ583_013155</name>
</gene>
<keyword evidence="11" id="KW-1185">Reference proteome</keyword>
<dbReference type="PROSITE" id="PS00374">
    <property type="entry name" value="MGMT"/>
    <property type="match status" value="1"/>
</dbReference>
<dbReference type="Proteomes" id="UP000778523">
    <property type="component" value="Unassembled WGS sequence"/>
</dbReference>
<comment type="caution">
    <text evidence="10">The sequence shown here is derived from an EMBL/GenBank/DDBJ whole genome shotgun (WGS) entry which is preliminary data.</text>
</comment>
<dbReference type="Pfam" id="PF01035">
    <property type="entry name" value="DNA_binding_1"/>
    <property type="match status" value="1"/>
</dbReference>
<dbReference type="NCBIfam" id="TIGR00589">
    <property type="entry name" value="ogt"/>
    <property type="match status" value="1"/>
</dbReference>
<dbReference type="PANTHER" id="PTHR10815">
    <property type="entry name" value="METHYLATED-DNA--PROTEIN-CYSTEINE METHYLTRANSFERASE"/>
    <property type="match status" value="1"/>
</dbReference>
<dbReference type="InterPro" id="IPR014048">
    <property type="entry name" value="MethylDNA_cys_MeTrfase_DNA-bd"/>
</dbReference>
<protein>
    <submittedName>
        <fullName evidence="10">Methylated-DNA--[protein]-cysteine S-methyltransferase</fullName>
        <ecNumber evidence="10">2.1.1.63</ecNumber>
    </submittedName>
</protein>
<keyword evidence="3 10" id="KW-0808">Transferase</keyword>
<dbReference type="GO" id="GO:0032259">
    <property type="term" value="P:methylation"/>
    <property type="evidence" value="ECO:0007669"/>
    <property type="project" value="UniProtKB-KW"/>
</dbReference>
<evidence type="ECO:0000256" key="4">
    <source>
        <dbReference type="ARBA" id="ARBA00022763"/>
    </source>
</evidence>
<dbReference type="InterPro" id="IPR001497">
    <property type="entry name" value="MethylDNA_cys_MeTrfase_AS"/>
</dbReference>
<evidence type="ECO:0000259" key="9">
    <source>
        <dbReference type="PROSITE" id="PS01124"/>
    </source>
</evidence>
<organism evidence="10 11">
    <name type="scientific">Uliginosibacterium aquaticum</name>
    <dbReference type="NCBI Taxonomy" id="2731212"/>
    <lineage>
        <taxon>Bacteria</taxon>
        <taxon>Pseudomonadati</taxon>
        <taxon>Pseudomonadota</taxon>
        <taxon>Betaproteobacteria</taxon>
        <taxon>Rhodocyclales</taxon>
        <taxon>Zoogloeaceae</taxon>
        <taxon>Uliginosibacterium</taxon>
    </lineage>
</organism>
<sequence>MPSDLPIHSAASQSEAYATIAQAIRFLREHAREQPDLAVLADALGLSSFHLQRLFSAWAGVSPKRFLQFLSKEEARRRLRASASVLDASLASGLSGPGRLHDLMVTCEAVTPGEVAQGGAGLDILYGCGATPFGEAFVALTSRGICRLEFLAEEAALAVLREEWPRARLCHEPGAAQRTLNAAFQRLPGSAPLHLLLRGSNFQIQVWQALLRIPPGDLASYGQIARALGKPQAARAVGSAIGANTLAALIPCHRVIRESGDFSDYRWGIERKQALIALEAAQNRL</sequence>
<dbReference type="EMBL" id="JABCSC020000003">
    <property type="protein sequence ID" value="NSL55982.1"/>
    <property type="molecule type" value="Genomic_DNA"/>
</dbReference>
<reference evidence="10 11" key="1">
    <citation type="submission" date="2020-06" db="EMBL/GenBank/DDBJ databases">
        <title>Draft genome of Uliginosibacterium sp. IMCC34675.</title>
        <authorList>
            <person name="Song J."/>
        </authorList>
    </citation>
    <scope>NUCLEOTIDE SEQUENCE [LARGE SCALE GENOMIC DNA]</scope>
    <source>
        <strain evidence="10 11">IMCC34675</strain>
    </source>
</reference>
<evidence type="ECO:0000256" key="5">
    <source>
        <dbReference type="ARBA" id="ARBA00023015"/>
    </source>
</evidence>